<dbReference type="Pfam" id="PF12937">
    <property type="entry name" value="F-box-like"/>
    <property type="match status" value="1"/>
</dbReference>
<dbReference type="InterPro" id="IPR036047">
    <property type="entry name" value="F-box-like_dom_sf"/>
</dbReference>
<evidence type="ECO:0000313" key="2">
    <source>
        <dbReference type="EMBL" id="KAH8091674.1"/>
    </source>
</evidence>
<evidence type="ECO:0000259" key="1">
    <source>
        <dbReference type="Pfam" id="PF12937"/>
    </source>
</evidence>
<dbReference type="InterPro" id="IPR001810">
    <property type="entry name" value="F-box_dom"/>
</dbReference>
<comment type="caution">
    <text evidence="2">The sequence shown here is derived from an EMBL/GenBank/DDBJ whole genome shotgun (WGS) entry which is preliminary data.</text>
</comment>
<evidence type="ECO:0000313" key="3">
    <source>
        <dbReference type="Proteomes" id="UP000813824"/>
    </source>
</evidence>
<dbReference type="Proteomes" id="UP000813824">
    <property type="component" value="Unassembled WGS sequence"/>
</dbReference>
<gene>
    <name evidence="2" type="ORF">BXZ70DRAFT_952818</name>
</gene>
<protein>
    <recommendedName>
        <fullName evidence="1">F-box domain-containing protein</fullName>
    </recommendedName>
</protein>
<dbReference type="AlphaFoldDB" id="A0A8K0UH70"/>
<proteinExistence type="predicted"/>
<organism evidence="2 3">
    <name type="scientific">Cristinia sonorae</name>
    <dbReference type="NCBI Taxonomy" id="1940300"/>
    <lineage>
        <taxon>Eukaryota</taxon>
        <taxon>Fungi</taxon>
        <taxon>Dikarya</taxon>
        <taxon>Basidiomycota</taxon>
        <taxon>Agaricomycotina</taxon>
        <taxon>Agaricomycetes</taxon>
        <taxon>Agaricomycetidae</taxon>
        <taxon>Agaricales</taxon>
        <taxon>Pleurotineae</taxon>
        <taxon>Stephanosporaceae</taxon>
        <taxon>Cristinia</taxon>
    </lineage>
</organism>
<dbReference type="OrthoDB" id="2884925at2759"/>
<dbReference type="Gene3D" id="1.20.1280.50">
    <property type="match status" value="1"/>
</dbReference>
<keyword evidence="3" id="KW-1185">Reference proteome</keyword>
<reference evidence="2" key="1">
    <citation type="journal article" date="2021" name="New Phytol.">
        <title>Evolutionary innovations through gain and loss of genes in the ectomycorrhizal Boletales.</title>
        <authorList>
            <person name="Wu G."/>
            <person name="Miyauchi S."/>
            <person name="Morin E."/>
            <person name="Kuo A."/>
            <person name="Drula E."/>
            <person name="Varga T."/>
            <person name="Kohler A."/>
            <person name="Feng B."/>
            <person name="Cao Y."/>
            <person name="Lipzen A."/>
            <person name="Daum C."/>
            <person name="Hundley H."/>
            <person name="Pangilinan J."/>
            <person name="Johnson J."/>
            <person name="Barry K."/>
            <person name="LaButti K."/>
            <person name="Ng V."/>
            <person name="Ahrendt S."/>
            <person name="Min B."/>
            <person name="Choi I.G."/>
            <person name="Park H."/>
            <person name="Plett J.M."/>
            <person name="Magnuson J."/>
            <person name="Spatafora J.W."/>
            <person name="Nagy L.G."/>
            <person name="Henrissat B."/>
            <person name="Grigoriev I.V."/>
            <person name="Yang Z.L."/>
            <person name="Xu J."/>
            <person name="Martin F.M."/>
        </authorList>
    </citation>
    <scope>NUCLEOTIDE SEQUENCE</scope>
    <source>
        <strain evidence="2">KKN 215</strain>
    </source>
</reference>
<feature type="domain" description="F-box" evidence="1">
    <location>
        <begin position="65"/>
        <end position="120"/>
    </location>
</feature>
<sequence length="585" mass="65134">MDIEALALTAAKQILKSLHDLEKITPFPLSSCDAAARHSLQEQIQTHLSAIVALKTRINTCMTIGRIPVEILARIFFWIVVGTHDTRSSRGTRWITITHVCRHWRQVALNTPTLWTDICVEGTVEPAATFLKRSKGAQLHIHVEMSLIAPDIRLLHAVAAESHRAATLSLDLEQNRFNAMSSSFPSAFPHLRQLIVNISGDIPIQTISVLTPAFFSTGVDGRNTSTPALEYLKLTNLQISWANTSFPSTLRCIIFQVGGMVPTDHPSLVSYLDIVHALQGLPLLEVLHLRGVFRALSSPIALPPPVEKHVQLPRLRDMALYGDPTVSIHIMDHLVIPPDCRIAMRLDGNRVPEVATYPFYAAPLRAKLADPIIPVEGKGALQQVAIDQSSVSFFKRHESSIVYPHLLVDVIFGYRDRPESLPVFDLMDAVCHQLPICDVSTLVVTGWLPTNLVWEKILGAMPNIRVLRITGSLPRVVLSLLGTRERDTVGVLPQDRLPPFLMPKLERLELHKVPFRLGEETWDHSSFVERLCEVLSARSDAGSSPVELTITKCTSLWDCDISELQDVVAGTVDWDEEADYYDSDE</sequence>
<accession>A0A8K0UH70</accession>
<name>A0A8K0UH70_9AGAR</name>
<dbReference type="EMBL" id="JAEVFJ010000035">
    <property type="protein sequence ID" value="KAH8091674.1"/>
    <property type="molecule type" value="Genomic_DNA"/>
</dbReference>
<dbReference type="SUPFAM" id="SSF81383">
    <property type="entry name" value="F-box domain"/>
    <property type="match status" value="1"/>
</dbReference>